<evidence type="ECO:0000256" key="5">
    <source>
        <dbReference type="ARBA" id="ARBA00012458"/>
    </source>
</evidence>
<keyword evidence="7" id="KW-0479">Metal-binding</keyword>
<comment type="similarity">
    <text evidence="4">Belongs to the DHPS family.</text>
</comment>
<protein>
    <recommendedName>
        <fullName evidence="5">dihydropteroate synthase</fullName>
        <ecNumber evidence="5">2.5.1.15</ecNumber>
    </recommendedName>
</protein>
<name>A0A1H6FYY3_THEAL</name>
<dbReference type="InterPro" id="IPR000489">
    <property type="entry name" value="Pterin-binding_dom"/>
</dbReference>
<dbReference type="NCBIfam" id="TIGR01496">
    <property type="entry name" value="DHPS"/>
    <property type="match status" value="1"/>
</dbReference>
<evidence type="ECO:0000256" key="6">
    <source>
        <dbReference type="ARBA" id="ARBA00022679"/>
    </source>
</evidence>
<dbReference type="PROSITE" id="PS50972">
    <property type="entry name" value="PTERIN_BINDING"/>
    <property type="match status" value="1"/>
</dbReference>
<evidence type="ECO:0000256" key="1">
    <source>
        <dbReference type="ARBA" id="ARBA00000012"/>
    </source>
</evidence>
<dbReference type="RefSeq" id="WP_093118541.1">
    <property type="nucleotide sequence ID" value="NZ_FNWJ01000002.1"/>
</dbReference>
<evidence type="ECO:0000256" key="9">
    <source>
        <dbReference type="ARBA" id="ARBA00022909"/>
    </source>
</evidence>
<dbReference type="InterPro" id="IPR045031">
    <property type="entry name" value="DHP_synth-like"/>
</dbReference>
<dbReference type="CDD" id="cd00739">
    <property type="entry name" value="DHPS"/>
    <property type="match status" value="1"/>
</dbReference>
<dbReference type="Gene3D" id="3.20.20.20">
    <property type="entry name" value="Dihydropteroate synthase-like"/>
    <property type="match status" value="1"/>
</dbReference>
<evidence type="ECO:0000256" key="8">
    <source>
        <dbReference type="ARBA" id="ARBA00022842"/>
    </source>
</evidence>
<reference evidence="13" key="1">
    <citation type="submission" date="2016-10" db="EMBL/GenBank/DDBJ databases">
        <authorList>
            <person name="Varghese N."/>
            <person name="Submissions S."/>
        </authorList>
    </citation>
    <scope>NUCLEOTIDE SEQUENCE [LARGE SCALE GENOMIC DNA]</scope>
    <source>
        <strain evidence="13">ATCC 35263</strain>
    </source>
</reference>
<dbReference type="GO" id="GO:0005829">
    <property type="term" value="C:cytosol"/>
    <property type="evidence" value="ECO:0007669"/>
    <property type="project" value="TreeGrafter"/>
</dbReference>
<keyword evidence="9" id="KW-0289">Folate biosynthesis</keyword>
<comment type="cofactor">
    <cofactor evidence="2">
        <name>Mg(2+)</name>
        <dbReference type="ChEBI" id="CHEBI:18420"/>
    </cofactor>
</comment>
<dbReference type="PANTHER" id="PTHR20941">
    <property type="entry name" value="FOLATE SYNTHESIS PROTEINS"/>
    <property type="match status" value="1"/>
</dbReference>
<sequence>MTTSATRQAEFRVGDTLLTAPPGQPLLMGILNAGPDSFSDPGRRSLDELVRRGVSLVEQGAAIVDVGGESGRTDRPPVPVEVEIERVVPVIRRLAEEGVLVSIDTWRSPVARAALEAGARLVNDMTALCDPRLLELCAQTGASLVLCHTRAAPKSAGPRGDGADVLPDVIGLLAELRDRATAAGIAPDRLLLDPGIDVAKTPYQSVRILRQLERLHALGCALLVACSRKDFIGAICGRPPADRLGGTLAAVARAADAGAQLVRVHDVAQVRDFLAVRAALSGAAAVAPDLVLAEELRRQAPPETVASDSLPGRPPSGRR</sequence>
<feature type="domain" description="Pterin-binding" evidence="11">
    <location>
        <begin position="25"/>
        <end position="275"/>
    </location>
</feature>
<proteinExistence type="inferred from homology"/>
<dbReference type="STRING" id="29539.SAMN02745716_1942"/>
<gene>
    <name evidence="12" type="ORF">SAMN02745716_1942</name>
</gene>
<dbReference type="GO" id="GO:0046656">
    <property type="term" value="P:folic acid biosynthetic process"/>
    <property type="evidence" value="ECO:0007669"/>
    <property type="project" value="UniProtKB-KW"/>
</dbReference>
<comment type="catalytic activity">
    <reaction evidence="1">
        <text>(7,8-dihydropterin-6-yl)methyl diphosphate + 4-aminobenzoate = 7,8-dihydropteroate + diphosphate</text>
        <dbReference type="Rhea" id="RHEA:19949"/>
        <dbReference type="ChEBI" id="CHEBI:17836"/>
        <dbReference type="ChEBI" id="CHEBI:17839"/>
        <dbReference type="ChEBI" id="CHEBI:33019"/>
        <dbReference type="ChEBI" id="CHEBI:72950"/>
        <dbReference type="EC" id="2.5.1.15"/>
    </reaction>
</comment>
<evidence type="ECO:0000313" key="13">
    <source>
        <dbReference type="Proteomes" id="UP000222056"/>
    </source>
</evidence>
<evidence type="ECO:0000259" key="11">
    <source>
        <dbReference type="PROSITE" id="PS50972"/>
    </source>
</evidence>
<organism evidence="12 13">
    <name type="scientific">Thermoleophilum album</name>
    <dbReference type="NCBI Taxonomy" id="29539"/>
    <lineage>
        <taxon>Bacteria</taxon>
        <taxon>Bacillati</taxon>
        <taxon>Actinomycetota</taxon>
        <taxon>Thermoleophilia</taxon>
        <taxon>Thermoleophilales</taxon>
        <taxon>Thermoleophilaceae</taxon>
        <taxon>Thermoleophilum</taxon>
    </lineage>
</organism>
<evidence type="ECO:0000256" key="10">
    <source>
        <dbReference type="SAM" id="MobiDB-lite"/>
    </source>
</evidence>
<dbReference type="GO" id="GO:0046654">
    <property type="term" value="P:tetrahydrofolate biosynthetic process"/>
    <property type="evidence" value="ECO:0007669"/>
    <property type="project" value="TreeGrafter"/>
</dbReference>
<comment type="pathway">
    <text evidence="3">Cofactor biosynthesis; tetrahydrofolate biosynthesis; 7,8-dihydrofolate from 2-amino-4-hydroxy-6-hydroxymethyl-7,8-dihydropteridine diphosphate and 4-aminobenzoate: step 1/2.</text>
</comment>
<dbReference type="Pfam" id="PF00809">
    <property type="entry name" value="Pterin_bind"/>
    <property type="match status" value="1"/>
</dbReference>
<evidence type="ECO:0000256" key="4">
    <source>
        <dbReference type="ARBA" id="ARBA00009503"/>
    </source>
</evidence>
<dbReference type="SUPFAM" id="SSF51717">
    <property type="entry name" value="Dihydropteroate synthetase-like"/>
    <property type="match status" value="1"/>
</dbReference>
<accession>A0A1H6FYY3</accession>
<evidence type="ECO:0000313" key="12">
    <source>
        <dbReference type="EMBL" id="SEH15418.1"/>
    </source>
</evidence>
<feature type="region of interest" description="Disordered" evidence="10">
    <location>
        <begin position="298"/>
        <end position="319"/>
    </location>
</feature>
<dbReference type="PANTHER" id="PTHR20941:SF1">
    <property type="entry name" value="FOLIC ACID SYNTHESIS PROTEIN FOL1"/>
    <property type="match status" value="1"/>
</dbReference>
<keyword evidence="13" id="KW-1185">Reference proteome</keyword>
<evidence type="ECO:0000256" key="7">
    <source>
        <dbReference type="ARBA" id="ARBA00022723"/>
    </source>
</evidence>
<dbReference type="EMBL" id="FNWJ01000002">
    <property type="protein sequence ID" value="SEH15418.1"/>
    <property type="molecule type" value="Genomic_DNA"/>
</dbReference>
<dbReference type="InterPro" id="IPR011005">
    <property type="entry name" value="Dihydropteroate_synth-like_sf"/>
</dbReference>
<dbReference type="AlphaFoldDB" id="A0A1H6FYY3"/>
<dbReference type="Proteomes" id="UP000222056">
    <property type="component" value="Unassembled WGS sequence"/>
</dbReference>
<evidence type="ECO:0000256" key="2">
    <source>
        <dbReference type="ARBA" id="ARBA00001946"/>
    </source>
</evidence>
<keyword evidence="8" id="KW-0460">Magnesium</keyword>
<dbReference type="GO" id="GO:0004156">
    <property type="term" value="F:dihydropteroate synthase activity"/>
    <property type="evidence" value="ECO:0007669"/>
    <property type="project" value="UniProtKB-EC"/>
</dbReference>
<evidence type="ECO:0000256" key="3">
    <source>
        <dbReference type="ARBA" id="ARBA00004763"/>
    </source>
</evidence>
<keyword evidence="6" id="KW-0808">Transferase</keyword>
<dbReference type="OrthoDB" id="9811744at2"/>
<dbReference type="EC" id="2.5.1.15" evidence="5"/>
<dbReference type="InterPro" id="IPR006390">
    <property type="entry name" value="DHP_synth_dom"/>
</dbReference>
<dbReference type="GO" id="GO:0046872">
    <property type="term" value="F:metal ion binding"/>
    <property type="evidence" value="ECO:0007669"/>
    <property type="project" value="UniProtKB-KW"/>
</dbReference>